<keyword evidence="1" id="KW-0808">Transferase</keyword>
<evidence type="ECO:0000313" key="1">
    <source>
        <dbReference type="EMBL" id="SHE43337.1"/>
    </source>
</evidence>
<keyword evidence="2" id="KW-1185">Reference proteome</keyword>
<dbReference type="RefSeq" id="WP_073059016.1">
    <property type="nucleotide sequence ID" value="NZ_FQUS01000001.1"/>
</dbReference>
<dbReference type="OrthoDB" id="9816564at2"/>
<dbReference type="Gene3D" id="3.40.50.11010">
    <property type="match status" value="1"/>
</dbReference>
<dbReference type="Proteomes" id="UP000184041">
    <property type="component" value="Unassembled WGS sequence"/>
</dbReference>
<evidence type="ECO:0000313" key="2">
    <source>
        <dbReference type="Proteomes" id="UP000184041"/>
    </source>
</evidence>
<sequence>MKIVFLSHTPRNYLFKVGSYHLSNHLADLGHDVLYIPSPLSLFHFINIPMLGDSDYRNVIQSRMHTLTPLRDSDKVTNITPFVLTPFNKGVFDRPEIPMNQWFTFNRIDKKIKALGFDKADLVIQDKAGLFFMRKFINAQSWIYRATDDYSGMSGGPGKQSIQMLEQKICDFADRVLVTSGPLQQLFRERYGVEASILRNGVEASHFTGRHQKPEEYTGVSAPIILYVGSLDQRFDHHLLIETARQSPDFHYMIVGPQGKKNIPDDIENITILGPKPYAQIPAYMQHAEVGILPLTLTEANHARSPMKIYEYGISGLPVVSTPLRELKNRNEHFITFAKDSQHFHEQIMYCLDHKDKLAALARDSADKHSWRSITQQLLDLTTSNSSGVA</sequence>
<dbReference type="GO" id="GO:0016740">
    <property type="term" value="F:transferase activity"/>
    <property type="evidence" value="ECO:0007669"/>
    <property type="project" value="UniProtKB-KW"/>
</dbReference>
<protein>
    <submittedName>
        <fullName evidence="1">Glycosyltransferase involved in cell wall bisynthesis</fullName>
    </submittedName>
</protein>
<reference evidence="1 2" key="1">
    <citation type="submission" date="2016-11" db="EMBL/GenBank/DDBJ databases">
        <authorList>
            <person name="Jaros S."/>
            <person name="Januszkiewicz K."/>
            <person name="Wedrychowicz H."/>
        </authorList>
    </citation>
    <scope>NUCLEOTIDE SEQUENCE [LARGE SCALE GENOMIC DNA]</scope>
    <source>
        <strain evidence="1 2">DSM 21986</strain>
    </source>
</reference>
<dbReference type="EMBL" id="FQUS01000001">
    <property type="protein sequence ID" value="SHE43337.1"/>
    <property type="molecule type" value="Genomic_DNA"/>
</dbReference>
<name>A0A1M4TGB1_9BACT</name>
<dbReference type="PANTHER" id="PTHR12526">
    <property type="entry name" value="GLYCOSYLTRANSFERASE"/>
    <property type="match status" value="1"/>
</dbReference>
<organism evidence="1 2">
    <name type="scientific">Fodinibius roseus</name>
    <dbReference type="NCBI Taxonomy" id="1194090"/>
    <lineage>
        <taxon>Bacteria</taxon>
        <taxon>Pseudomonadati</taxon>
        <taxon>Balneolota</taxon>
        <taxon>Balneolia</taxon>
        <taxon>Balneolales</taxon>
        <taxon>Balneolaceae</taxon>
        <taxon>Fodinibius</taxon>
    </lineage>
</organism>
<dbReference type="Gene3D" id="3.40.50.2000">
    <property type="entry name" value="Glycogen Phosphorylase B"/>
    <property type="match status" value="1"/>
</dbReference>
<dbReference type="STRING" id="1194090.SAMN05443144_101284"/>
<dbReference type="SUPFAM" id="SSF53756">
    <property type="entry name" value="UDP-Glycosyltransferase/glycogen phosphorylase"/>
    <property type="match status" value="1"/>
</dbReference>
<accession>A0A1M4TGB1</accession>
<proteinExistence type="predicted"/>
<dbReference type="Pfam" id="PF13692">
    <property type="entry name" value="Glyco_trans_1_4"/>
    <property type="match status" value="1"/>
</dbReference>
<gene>
    <name evidence="1" type="ORF">SAMN05443144_101284</name>
</gene>
<dbReference type="AlphaFoldDB" id="A0A1M4TGB1"/>